<protein>
    <submittedName>
        <fullName evidence="1">Uncharacterized protein</fullName>
    </submittedName>
</protein>
<reference evidence="1" key="2">
    <citation type="journal article" date="2019" name="Genome Biol. Evol.">
        <title>Day and night: Metabolic profiles and evolutionary relationships of six axenic non-marine cyanobacteria.</title>
        <authorList>
            <person name="Will S.E."/>
            <person name="Henke P."/>
            <person name="Boedeker C."/>
            <person name="Huang S."/>
            <person name="Brinkmann H."/>
            <person name="Rohde M."/>
            <person name="Jarek M."/>
            <person name="Friedl T."/>
            <person name="Seufert S."/>
            <person name="Schumacher M."/>
            <person name="Overmann J."/>
            <person name="Neumann-Schaal M."/>
            <person name="Petersen J."/>
        </authorList>
    </citation>
    <scope>NUCLEOTIDE SEQUENCE [LARGE SCALE GENOMIC DNA]</scope>
    <source>
        <strain evidence="1">PCC 7102</strain>
    </source>
</reference>
<evidence type="ECO:0000313" key="1">
    <source>
        <dbReference type="EMBL" id="RUT01351.1"/>
    </source>
</evidence>
<keyword evidence="2" id="KW-1185">Reference proteome</keyword>
<reference evidence="1" key="1">
    <citation type="submission" date="2018-12" db="EMBL/GenBank/DDBJ databases">
        <authorList>
            <person name="Will S."/>
            <person name="Neumann-Schaal M."/>
            <person name="Henke P."/>
        </authorList>
    </citation>
    <scope>NUCLEOTIDE SEQUENCE</scope>
    <source>
        <strain evidence="1">PCC 7102</strain>
    </source>
</reference>
<name>A0A3S1D0I5_9CYAN</name>
<dbReference type="Proteomes" id="UP000271624">
    <property type="component" value="Unassembled WGS sequence"/>
</dbReference>
<dbReference type="OrthoDB" id="462742at2"/>
<comment type="caution">
    <text evidence="1">The sequence shown here is derived from an EMBL/GenBank/DDBJ whole genome shotgun (WGS) entry which is preliminary data.</text>
</comment>
<proteinExistence type="predicted"/>
<organism evidence="1 2">
    <name type="scientific">Dulcicalothrix desertica PCC 7102</name>
    <dbReference type="NCBI Taxonomy" id="232991"/>
    <lineage>
        <taxon>Bacteria</taxon>
        <taxon>Bacillati</taxon>
        <taxon>Cyanobacteriota</taxon>
        <taxon>Cyanophyceae</taxon>
        <taxon>Nostocales</taxon>
        <taxon>Calotrichaceae</taxon>
        <taxon>Dulcicalothrix</taxon>
    </lineage>
</organism>
<accession>A0A3S1D0I5</accession>
<evidence type="ECO:0000313" key="2">
    <source>
        <dbReference type="Proteomes" id="UP000271624"/>
    </source>
</evidence>
<dbReference type="RefSeq" id="WP_127085036.1">
    <property type="nucleotide sequence ID" value="NZ_RSCL01000020.1"/>
</dbReference>
<dbReference type="AlphaFoldDB" id="A0A3S1D0I5"/>
<dbReference type="EMBL" id="RSCL01000020">
    <property type="protein sequence ID" value="RUT01351.1"/>
    <property type="molecule type" value="Genomic_DNA"/>
</dbReference>
<sequence length="80" mass="9315">MKYGKNFLERIAVARARIKMFAFASQSVSGEDIATIFLNTIVSMQEFACKHPAPFIAKIYRDGRLDMWKDHKMLMEELEQ</sequence>
<gene>
    <name evidence="1" type="ORF">DSM106972_069020</name>
</gene>